<dbReference type="GO" id="GO:0032259">
    <property type="term" value="P:methylation"/>
    <property type="evidence" value="ECO:0007669"/>
    <property type="project" value="UniProtKB-KW"/>
</dbReference>
<dbReference type="Pfam" id="PF13649">
    <property type="entry name" value="Methyltransf_25"/>
    <property type="match status" value="1"/>
</dbReference>
<comment type="caution">
    <text evidence="3">The sequence shown here is derived from an EMBL/GenBank/DDBJ whole genome shotgun (WGS) entry which is preliminary data.</text>
</comment>
<dbReference type="EMBL" id="JBHUOX010000001">
    <property type="protein sequence ID" value="MFD2998836.1"/>
    <property type="molecule type" value="Genomic_DNA"/>
</dbReference>
<dbReference type="InterPro" id="IPR041698">
    <property type="entry name" value="Methyltransf_25"/>
</dbReference>
<gene>
    <name evidence="3" type="ORF">ACFS7Z_00565</name>
</gene>
<dbReference type="Proteomes" id="UP001597641">
    <property type="component" value="Unassembled WGS sequence"/>
</dbReference>
<evidence type="ECO:0000313" key="3">
    <source>
        <dbReference type="EMBL" id="MFD2998836.1"/>
    </source>
</evidence>
<reference evidence="4" key="1">
    <citation type="journal article" date="2019" name="Int. J. Syst. Evol. Microbiol.">
        <title>The Global Catalogue of Microorganisms (GCM) 10K type strain sequencing project: providing services to taxonomists for standard genome sequencing and annotation.</title>
        <authorList>
            <consortium name="The Broad Institute Genomics Platform"/>
            <consortium name="The Broad Institute Genome Sequencing Center for Infectious Disease"/>
            <person name="Wu L."/>
            <person name="Ma J."/>
        </authorList>
    </citation>
    <scope>NUCLEOTIDE SEQUENCE [LARGE SCALE GENOMIC DNA]</scope>
    <source>
        <strain evidence="4">KCTC 23984</strain>
    </source>
</reference>
<dbReference type="Gene3D" id="2.20.130.10">
    <property type="entry name" value="CAC2371-like domains"/>
    <property type="match status" value="1"/>
</dbReference>
<dbReference type="InterPro" id="IPR029063">
    <property type="entry name" value="SAM-dependent_MTases_sf"/>
</dbReference>
<sequence>MPVFKDYAAYYNLLYKDKEYDKEANYIINFIQCFHETAETILNLGCGTGKHDYIFAEKGYDVTGVDMSAGMIDIAKESAKERNLKGSVDFVEGDIREIKLNREYDVVLALFHVMSYQTSNEDLLSAFETAYTHLKPGGILIFDCWYGPGVLSDPPVVRVKHLENENLEVKRIAQPQSHPNENVIDVNYTMIIKEKKTGQYSEITEKHRMRYLFKPELDLYFEKANFNLLHFSEWLKEEEPGLNSWNACFVLKK</sequence>
<keyword evidence="1" id="KW-0808">Transferase</keyword>
<dbReference type="SUPFAM" id="SSF53335">
    <property type="entry name" value="S-adenosyl-L-methionine-dependent methyltransferases"/>
    <property type="match status" value="1"/>
</dbReference>
<keyword evidence="3" id="KW-0489">Methyltransferase</keyword>
<evidence type="ECO:0000259" key="2">
    <source>
        <dbReference type="Pfam" id="PF13649"/>
    </source>
</evidence>
<dbReference type="RefSeq" id="WP_377479271.1">
    <property type="nucleotide sequence ID" value="NZ_JBHUOX010000001.1"/>
</dbReference>
<organism evidence="3 4">
    <name type="scientific">Pontibacter toksunensis</name>
    <dbReference type="NCBI Taxonomy" id="1332631"/>
    <lineage>
        <taxon>Bacteria</taxon>
        <taxon>Pseudomonadati</taxon>
        <taxon>Bacteroidota</taxon>
        <taxon>Cytophagia</taxon>
        <taxon>Cytophagales</taxon>
        <taxon>Hymenobacteraceae</taxon>
        <taxon>Pontibacter</taxon>
    </lineage>
</organism>
<evidence type="ECO:0000313" key="4">
    <source>
        <dbReference type="Proteomes" id="UP001597641"/>
    </source>
</evidence>
<dbReference type="PANTHER" id="PTHR43861">
    <property type="entry name" value="TRANS-ACONITATE 2-METHYLTRANSFERASE-RELATED"/>
    <property type="match status" value="1"/>
</dbReference>
<dbReference type="GO" id="GO:0008168">
    <property type="term" value="F:methyltransferase activity"/>
    <property type="evidence" value="ECO:0007669"/>
    <property type="project" value="UniProtKB-KW"/>
</dbReference>
<accession>A0ABW6BNY8</accession>
<keyword evidence="4" id="KW-1185">Reference proteome</keyword>
<proteinExistence type="predicted"/>
<protein>
    <submittedName>
        <fullName evidence="3">Class I SAM-dependent DNA methyltransferase</fullName>
    </submittedName>
</protein>
<dbReference type="CDD" id="cd02440">
    <property type="entry name" value="AdoMet_MTases"/>
    <property type="match status" value="1"/>
</dbReference>
<dbReference type="Gene3D" id="3.40.50.150">
    <property type="entry name" value="Vaccinia Virus protein VP39"/>
    <property type="match status" value="1"/>
</dbReference>
<evidence type="ECO:0000256" key="1">
    <source>
        <dbReference type="ARBA" id="ARBA00022679"/>
    </source>
</evidence>
<feature type="domain" description="Methyltransferase" evidence="2">
    <location>
        <begin position="41"/>
        <end position="138"/>
    </location>
</feature>
<name>A0ABW6BNY8_9BACT</name>